<evidence type="ECO:0000313" key="4">
    <source>
        <dbReference type="EMBL" id="HFK96179.1"/>
    </source>
</evidence>
<feature type="domain" description="VWFA" evidence="3">
    <location>
        <begin position="102"/>
        <end position="270"/>
    </location>
</feature>
<dbReference type="Pfam" id="PF00754">
    <property type="entry name" value="F5_F8_type_C"/>
    <property type="match status" value="2"/>
</dbReference>
<dbReference type="InterPro" id="IPR000421">
    <property type="entry name" value="FA58C"/>
</dbReference>
<proteinExistence type="predicted"/>
<feature type="region of interest" description="Disordered" evidence="1">
    <location>
        <begin position="314"/>
        <end position="341"/>
    </location>
</feature>
<dbReference type="InterPro" id="IPR008979">
    <property type="entry name" value="Galactose-bd-like_sf"/>
</dbReference>
<dbReference type="InterPro" id="IPR050934">
    <property type="entry name" value="ITIH"/>
</dbReference>
<dbReference type="PROSITE" id="PS50234">
    <property type="entry name" value="VWFA"/>
    <property type="match status" value="1"/>
</dbReference>
<dbReference type="InterPro" id="IPR017802">
    <property type="entry name" value="VWFA-rel_acidobac-type"/>
</dbReference>
<gene>
    <name evidence="4" type="ORF">ENS06_02505</name>
</gene>
<dbReference type="Gene3D" id="2.60.120.260">
    <property type="entry name" value="Galactose-binding domain-like"/>
    <property type="match status" value="2"/>
</dbReference>
<feature type="chain" id="PRO_5032934661" evidence="2">
    <location>
        <begin position="29"/>
        <end position="664"/>
    </location>
</feature>
<dbReference type="NCBIfam" id="TIGR03436">
    <property type="entry name" value="acidobact_VWFA"/>
    <property type="match status" value="1"/>
</dbReference>
<comment type="caution">
    <text evidence="4">The sequence shown here is derived from an EMBL/GenBank/DDBJ whole genome shotgun (WGS) entry which is preliminary data.</text>
</comment>
<feature type="compositionally biased region" description="Pro residues" evidence="1">
    <location>
        <begin position="320"/>
        <end position="335"/>
    </location>
</feature>
<dbReference type="EMBL" id="DSTK01000010">
    <property type="protein sequence ID" value="HFK96179.1"/>
    <property type="molecule type" value="Genomic_DNA"/>
</dbReference>
<organism evidence="4">
    <name type="scientific">Desulfacinum infernum</name>
    <dbReference type="NCBI Taxonomy" id="35837"/>
    <lineage>
        <taxon>Bacteria</taxon>
        <taxon>Pseudomonadati</taxon>
        <taxon>Thermodesulfobacteriota</taxon>
        <taxon>Syntrophobacteria</taxon>
        <taxon>Syntrophobacterales</taxon>
        <taxon>Syntrophobacteraceae</taxon>
        <taxon>Desulfacinum</taxon>
    </lineage>
</organism>
<evidence type="ECO:0000259" key="3">
    <source>
        <dbReference type="PROSITE" id="PS50234"/>
    </source>
</evidence>
<accession>A0A831ZQX1</accession>
<dbReference type="CDD" id="cd00198">
    <property type="entry name" value="vWFA"/>
    <property type="match status" value="1"/>
</dbReference>
<dbReference type="AlphaFoldDB" id="A0A831ZQX1"/>
<protein>
    <submittedName>
        <fullName evidence="4">VWA domain-containing protein</fullName>
    </submittedName>
</protein>
<evidence type="ECO:0000256" key="2">
    <source>
        <dbReference type="SAM" id="SignalP"/>
    </source>
</evidence>
<evidence type="ECO:0000256" key="1">
    <source>
        <dbReference type="SAM" id="MobiDB-lite"/>
    </source>
</evidence>
<dbReference type="InterPro" id="IPR002035">
    <property type="entry name" value="VWF_A"/>
</dbReference>
<dbReference type="SMART" id="SM00327">
    <property type="entry name" value="VWA"/>
    <property type="match status" value="1"/>
</dbReference>
<sequence length="664" mass="72052">MKRLTIARYGLWLLCAACVLADASSCHFGLSLAFAQDQPTSPTQVVINQIDASAFPNIKLFVSVQDAAGKMVRGLESKDFFVTEDEVEQSPVTVATQLPSVATVLVLDTSGSMKGAIADTKQAATTYVDLARPEDEMCLMVFSDRPNIVQSFTADKNAVKRAVEAIKARGNTALYDAAYEAIKSFGEKKGRKVIILLTDGRDDDGTNKPLSKKTLDDVIKAAKETNIPIFAIGLGKDIDEEVLKKLASESGGRYFASPSSADLAALYQEISAQLTGQYLLSYATDLSERDGSWHRVIVKVGGSTGQKQYMAPLDQAAASPPAPPTPETKPAPPPASSAGAAKPSVNVLAASQGTQILFITSQYNDSDWAAARLIDEAIGEGHGYSAKDASPQEILFELPKTAILSSVVIDPYTTEREDRWAKDVEIWVSTVGPYDGFTKAASVTVDNTRMESQDPSISLTEQIFPIPETRARWIKVLLKNNYGGSYIQLGEIKLLGSYSEEKEADPLAGLVNVFSEEMGGKILYFSSQYNDSDWAAKNLIDGKVGKGQGYSSEDNKPVEILFVLPKELTITHVAFNPFTTENPNRWAQEVEVQVSTEGPKQGFQSAGVFTLHNRLGADPNKPLPDQIFALKTPVQARFIKLLLHKNHGGSYMQLGEFKAFTPKP</sequence>
<reference evidence="4" key="1">
    <citation type="journal article" date="2020" name="mSystems">
        <title>Genome- and Community-Level Interaction Insights into Carbon Utilization and Element Cycling Functions of Hydrothermarchaeota in Hydrothermal Sediment.</title>
        <authorList>
            <person name="Zhou Z."/>
            <person name="Liu Y."/>
            <person name="Xu W."/>
            <person name="Pan J."/>
            <person name="Luo Z.H."/>
            <person name="Li M."/>
        </authorList>
    </citation>
    <scope>NUCLEOTIDE SEQUENCE [LARGE SCALE GENOMIC DNA]</scope>
    <source>
        <strain evidence="4">SpSt-456</strain>
    </source>
</reference>
<name>A0A831ZQX1_9BACT</name>
<dbReference type="Pfam" id="PF00092">
    <property type="entry name" value="VWA"/>
    <property type="match status" value="1"/>
</dbReference>
<dbReference type="PANTHER" id="PTHR10338:SF108">
    <property type="entry name" value="INTER-ALPHA-TRYPSIN INHIBITOR HEAVY CHAIN H4-LIKE PROTEIN"/>
    <property type="match status" value="1"/>
</dbReference>
<keyword evidence="2" id="KW-0732">Signal</keyword>
<dbReference type="SUPFAM" id="SSF49785">
    <property type="entry name" value="Galactose-binding domain-like"/>
    <property type="match status" value="2"/>
</dbReference>
<dbReference type="Gene3D" id="3.40.50.410">
    <property type="entry name" value="von Willebrand factor, type A domain"/>
    <property type="match status" value="1"/>
</dbReference>
<dbReference type="InterPro" id="IPR036465">
    <property type="entry name" value="vWFA_dom_sf"/>
</dbReference>
<dbReference type="SUPFAM" id="SSF53300">
    <property type="entry name" value="vWA-like"/>
    <property type="match status" value="1"/>
</dbReference>
<dbReference type="PANTHER" id="PTHR10338">
    <property type="entry name" value="INTER-ALPHA-TRYPSIN INHIBITOR HEAVY CHAIN FAMILY MEMBER"/>
    <property type="match status" value="1"/>
</dbReference>
<feature type="signal peptide" evidence="2">
    <location>
        <begin position="1"/>
        <end position="28"/>
    </location>
</feature>